<dbReference type="AlphaFoldDB" id="A0A7C6AAA2"/>
<gene>
    <name evidence="3" type="ORF">ENW73_09935</name>
</gene>
<dbReference type="PANTHER" id="PTHR42850">
    <property type="entry name" value="METALLOPHOSPHOESTERASE"/>
    <property type="match status" value="1"/>
</dbReference>
<dbReference type="Gene3D" id="3.60.21.10">
    <property type="match status" value="1"/>
</dbReference>
<dbReference type="GO" id="GO:0016791">
    <property type="term" value="F:phosphatase activity"/>
    <property type="evidence" value="ECO:0007669"/>
    <property type="project" value="TreeGrafter"/>
</dbReference>
<protein>
    <submittedName>
        <fullName evidence="3">Metallophosphoesterase</fullName>
    </submittedName>
</protein>
<dbReference type="PANTHER" id="PTHR42850:SF2">
    <property type="entry name" value="BLL5683 PROTEIN"/>
    <property type="match status" value="1"/>
</dbReference>
<evidence type="ECO:0000256" key="1">
    <source>
        <dbReference type="ARBA" id="ARBA00008950"/>
    </source>
</evidence>
<organism evidence="3">
    <name type="scientific">candidate division WOR-3 bacterium</name>
    <dbReference type="NCBI Taxonomy" id="2052148"/>
    <lineage>
        <taxon>Bacteria</taxon>
        <taxon>Bacteria division WOR-3</taxon>
    </lineage>
</organism>
<feature type="domain" description="Calcineurin-like phosphoesterase" evidence="2">
    <location>
        <begin position="30"/>
        <end position="235"/>
    </location>
</feature>
<dbReference type="Pfam" id="PF12850">
    <property type="entry name" value="Metallophos_2"/>
    <property type="match status" value="1"/>
</dbReference>
<dbReference type="InterPro" id="IPR024654">
    <property type="entry name" value="Calcineurin-like_PHP_lpxH"/>
</dbReference>
<dbReference type="PIRSF" id="PIRSF000883">
    <property type="entry name" value="Pesterase_MJ0912"/>
    <property type="match status" value="1"/>
</dbReference>
<accession>A0A7C6AAA2</accession>
<evidence type="ECO:0000259" key="2">
    <source>
        <dbReference type="Pfam" id="PF12850"/>
    </source>
</evidence>
<dbReference type="EMBL" id="DTLI01000238">
    <property type="protein sequence ID" value="HHS53150.1"/>
    <property type="molecule type" value="Genomic_DNA"/>
</dbReference>
<dbReference type="SUPFAM" id="SSF56300">
    <property type="entry name" value="Metallo-dependent phosphatases"/>
    <property type="match status" value="1"/>
</dbReference>
<evidence type="ECO:0000313" key="3">
    <source>
        <dbReference type="EMBL" id="HHS53150.1"/>
    </source>
</evidence>
<reference evidence="3" key="1">
    <citation type="journal article" date="2020" name="mSystems">
        <title>Genome- and Community-Level Interaction Insights into Carbon Utilization and Element Cycling Functions of Hydrothermarchaeota in Hydrothermal Sediment.</title>
        <authorList>
            <person name="Zhou Z."/>
            <person name="Liu Y."/>
            <person name="Xu W."/>
            <person name="Pan J."/>
            <person name="Luo Z.H."/>
            <person name="Li M."/>
        </authorList>
    </citation>
    <scope>NUCLEOTIDE SEQUENCE [LARGE SCALE GENOMIC DNA]</scope>
    <source>
        <strain evidence="3">SpSt-876</strain>
    </source>
</reference>
<dbReference type="InterPro" id="IPR011152">
    <property type="entry name" value="Pesterase_MJ0912"/>
</dbReference>
<comment type="similarity">
    <text evidence="1">Belongs to the metallophosphoesterase superfamily. YfcE family.</text>
</comment>
<dbReference type="CDD" id="cd00838">
    <property type="entry name" value="MPP_superfamily"/>
    <property type="match status" value="1"/>
</dbReference>
<dbReference type="GO" id="GO:0005737">
    <property type="term" value="C:cytoplasm"/>
    <property type="evidence" value="ECO:0007669"/>
    <property type="project" value="TreeGrafter"/>
</dbReference>
<dbReference type="InterPro" id="IPR029052">
    <property type="entry name" value="Metallo-depent_PP-like"/>
</dbReference>
<name>A0A7C6AAA2_UNCW3</name>
<comment type="caution">
    <text evidence="3">The sequence shown here is derived from an EMBL/GenBank/DDBJ whole genome shotgun (WGS) entry which is preliminary data.</text>
</comment>
<proteinExistence type="inferred from homology"/>
<dbReference type="InterPro" id="IPR050126">
    <property type="entry name" value="Ap4A_hydrolase"/>
</dbReference>
<sequence length="271" mass="30824">MESWMRFIRRAWKSPLGEARLKSQERNNIMLIGIFSDVHSNLEALTSALKFFDDIDVTQYFFLGDLIGYGANPNECVELVKRLRCVGVAGNHDFGVLQKTPLEDFNPFALEALLWTQAQLNEEAKRYIDLLELTERFEPCFLVHGAPSSPASWEYIFGLKEAAYEFNSFSARVCLIGHTHCPFAIVKTPDGSFNAIKEAEFTIEKNNRYLINVGSVGQSRDGDPRACVAVFDNKTNKFFFKRLNYDIKTAQKKILAAGLPPYLAYRLEQGR</sequence>